<dbReference type="GO" id="GO:0043021">
    <property type="term" value="F:ribonucleoprotein complex binding"/>
    <property type="evidence" value="ECO:0007669"/>
    <property type="project" value="TreeGrafter"/>
</dbReference>
<dbReference type="GO" id="GO:0030295">
    <property type="term" value="F:protein kinase activator activity"/>
    <property type="evidence" value="ECO:0007669"/>
    <property type="project" value="TreeGrafter"/>
</dbReference>
<dbReference type="RefSeq" id="XP_024585642.1">
    <property type="nucleotide sequence ID" value="XM_024720443.1"/>
</dbReference>
<protein>
    <submittedName>
        <fullName evidence="5">60s acidic ribosomal protein p1</fullName>
    </submittedName>
</protein>
<dbReference type="Pfam" id="PF00428">
    <property type="entry name" value="Ribosomal_60s"/>
    <property type="match status" value="1"/>
</dbReference>
<feature type="region of interest" description="Disordered" evidence="4">
    <location>
        <begin position="73"/>
        <end position="121"/>
    </location>
</feature>
<evidence type="ECO:0000256" key="1">
    <source>
        <dbReference type="ARBA" id="ARBA00005436"/>
    </source>
</evidence>
<dbReference type="PANTHER" id="PTHR45696:SF10">
    <property type="entry name" value="LARGE RIBOSOMAL SUBUNIT PROTEIN P1"/>
    <property type="match status" value="1"/>
</dbReference>
<feature type="compositionally biased region" description="Basic and acidic residues" evidence="4">
    <location>
        <begin position="91"/>
        <end position="101"/>
    </location>
</feature>
<dbReference type="Gene3D" id="1.10.10.1410">
    <property type="match status" value="1"/>
</dbReference>
<proteinExistence type="inferred from homology"/>
<evidence type="ECO:0000256" key="3">
    <source>
        <dbReference type="ARBA" id="ARBA00023274"/>
    </source>
</evidence>
<dbReference type="AlphaFoldDB" id="A0A0P1B526"/>
<dbReference type="GO" id="GO:0022625">
    <property type="term" value="C:cytosolic large ribosomal subunit"/>
    <property type="evidence" value="ECO:0007669"/>
    <property type="project" value="TreeGrafter"/>
</dbReference>
<dbReference type="FunFam" id="1.10.10.1410:FF:000002">
    <property type="entry name" value="60S acidic ribosomal protein P2"/>
    <property type="match status" value="1"/>
</dbReference>
<evidence type="ECO:0000256" key="4">
    <source>
        <dbReference type="SAM" id="MobiDB-lite"/>
    </source>
</evidence>
<dbReference type="GO" id="GO:0002181">
    <property type="term" value="P:cytoplasmic translation"/>
    <property type="evidence" value="ECO:0007669"/>
    <property type="project" value="TreeGrafter"/>
</dbReference>
<dbReference type="EMBL" id="CCYD01003042">
    <property type="protein sequence ID" value="CEG49273.1"/>
    <property type="molecule type" value="Genomic_DNA"/>
</dbReference>
<accession>A0A0P1B526</accession>
<dbReference type="InterPro" id="IPR038716">
    <property type="entry name" value="P1/P2_N_sf"/>
</dbReference>
<evidence type="ECO:0000313" key="5">
    <source>
        <dbReference type="EMBL" id="CEG49273.1"/>
    </source>
</evidence>
<dbReference type="GO" id="GO:0003735">
    <property type="term" value="F:structural constituent of ribosome"/>
    <property type="evidence" value="ECO:0007669"/>
    <property type="project" value="TreeGrafter"/>
</dbReference>
<keyword evidence="3" id="KW-0687">Ribonucleoprotein</keyword>
<dbReference type="Proteomes" id="UP000054928">
    <property type="component" value="Unassembled WGS sequence"/>
</dbReference>
<dbReference type="STRING" id="4781.A0A0P1B526"/>
<feature type="compositionally biased region" description="Low complexity" evidence="4">
    <location>
        <begin position="73"/>
        <end position="86"/>
    </location>
</feature>
<keyword evidence="2 5" id="KW-0689">Ribosomal protein</keyword>
<keyword evidence="6" id="KW-1185">Reference proteome</keyword>
<organism evidence="5 6">
    <name type="scientific">Plasmopara halstedii</name>
    <name type="common">Downy mildew of sunflower</name>
    <dbReference type="NCBI Taxonomy" id="4781"/>
    <lineage>
        <taxon>Eukaryota</taxon>
        <taxon>Sar</taxon>
        <taxon>Stramenopiles</taxon>
        <taxon>Oomycota</taxon>
        <taxon>Peronosporomycetes</taxon>
        <taxon>Peronosporales</taxon>
        <taxon>Peronosporaceae</taxon>
        <taxon>Plasmopara</taxon>
    </lineage>
</organism>
<dbReference type="PANTHER" id="PTHR45696">
    <property type="entry name" value="60S ACIDIC RIBOSOMAL PROTEIN P1"/>
    <property type="match status" value="1"/>
</dbReference>
<evidence type="ECO:0000256" key="2">
    <source>
        <dbReference type="ARBA" id="ARBA00022980"/>
    </source>
</evidence>
<evidence type="ECO:0000313" key="6">
    <source>
        <dbReference type="Proteomes" id="UP000054928"/>
    </source>
</evidence>
<reference evidence="6" key="1">
    <citation type="submission" date="2014-09" db="EMBL/GenBank/DDBJ databases">
        <authorList>
            <person name="Sharma Rahul"/>
            <person name="Thines Marco"/>
        </authorList>
    </citation>
    <scope>NUCLEOTIDE SEQUENCE [LARGE SCALE GENOMIC DNA]</scope>
</reference>
<comment type="similarity">
    <text evidence="1">Belongs to the eukaryotic ribosomal protein P1/P2 family.</text>
</comment>
<dbReference type="GeneID" id="36402100"/>
<name>A0A0P1B526_PLAHL</name>
<dbReference type="CDD" id="cd05831">
    <property type="entry name" value="Ribosomal_P1"/>
    <property type="match status" value="1"/>
</dbReference>
<dbReference type="OrthoDB" id="2194681at2759"/>
<dbReference type="OMA" id="NVWADVY"/>
<sequence>MSTISKEQHDELCVAYASMILFDAEHEITSEAIDQIVQASGNEVEPYWPTLFSSLLSKEGKVLDIISTGGAAAGQANASAPGAASGNAGGEVEKVEEKPKEEEEEADLGGGMDMFGGDEDY</sequence>